<protein>
    <recommendedName>
        <fullName evidence="2">Cyanovirin-N domain-containing protein</fullName>
    </recommendedName>
</protein>
<proteinExistence type="predicted"/>
<name>A0A5C3MWG1_9AGAM</name>
<dbReference type="EMBL" id="ML213515">
    <property type="protein sequence ID" value="TFK49859.1"/>
    <property type="molecule type" value="Genomic_DNA"/>
</dbReference>
<feature type="chain" id="PRO_5022982503" description="Cyanovirin-N domain-containing protein" evidence="1">
    <location>
        <begin position="23"/>
        <end position="126"/>
    </location>
</feature>
<accession>A0A5C3MWG1</accession>
<feature type="domain" description="Cyanovirin-N" evidence="2">
    <location>
        <begin position="24"/>
        <end position="117"/>
    </location>
</feature>
<organism evidence="3 4">
    <name type="scientific">Heliocybe sulcata</name>
    <dbReference type="NCBI Taxonomy" id="5364"/>
    <lineage>
        <taxon>Eukaryota</taxon>
        <taxon>Fungi</taxon>
        <taxon>Dikarya</taxon>
        <taxon>Basidiomycota</taxon>
        <taxon>Agaricomycotina</taxon>
        <taxon>Agaricomycetes</taxon>
        <taxon>Gloeophyllales</taxon>
        <taxon>Gloeophyllaceae</taxon>
        <taxon>Heliocybe</taxon>
    </lineage>
</organism>
<dbReference type="SUPFAM" id="SSF51322">
    <property type="entry name" value="Cyanovirin-N"/>
    <property type="match status" value="1"/>
</dbReference>
<evidence type="ECO:0000259" key="2">
    <source>
        <dbReference type="SMART" id="SM01111"/>
    </source>
</evidence>
<dbReference type="SMART" id="SM01111">
    <property type="entry name" value="CVNH"/>
    <property type="match status" value="1"/>
</dbReference>
<evidence type="ECO:0000313" key="3">
    <source>
        <dbReference type="EMBL" id="TFK49859.1"/>
    </source>
</evidence>
<keyword evidence="1" id="KW-0732">Signal</keyword>
<keyword evidence="4" id="KW-1185">Reference proteome</keyword>
<dbReference type="OrthoDB" id="3068152at2759"/>
<evidence type="ECO:0000313" key="4">
    <source>
        <dbReference type="Proteomes" id="UP000305948"/>
    </source>
</evidence>
<reference evidence="3 4" key="1">
    <citation type="journal article" date="2019" name="Nat. Ecol. Evol.">
        <title>Megaphylogeny resolves global patterns of mushroom evolution.</title>
        <authorList>
            <person name="Varga T."/>
            <person name="Krizsan K."/>
            <person name="Foldi C."/>
            <person name="Dima B."/>
            <person name="Sanchez-Garcia M."/>
            <person name="Sanchez-Ramirez S."/>
            <person name="Szollosi G.J."/>
            <person name="Szarkandi J.G."/>
            <person name="Papp V."/>
            <person name="Albert L."/>
            <person name="Andreopoulos W."/>
            <person name="Angelini C."/>
            <person name="Antonin V."/>
            <person name="Barry K.W."/>
            <person name="Bougher N.L."/>
            <person name="Buchanan P."/>
            <person name="Buyck B."/>
            <person name="Bense V."/>
            <person name="Catcheside P."/>
            <person name="Chovatia M."/>
            <person name="Cooper J."/>
            <person name="Damon W."/>
            <person name="Desjardin D."/>
            <person name="Finy P."/>
            <person name="Geml J."/>
            <person name="Haridas S."/>
            <person name="Hughes K."/>
            <person name="Justo A."/>
            <person name="Karasinski D."/>
            <person name="Kautmanova I."/>
            <person name="Kiss B."/>
            <person name="Kocsube S."/>
            <person name="Kotiranta H."/>
            <person name="LaButti K.M."/>
            <person name="Lechner B.E."/>
            <person name="Liimatainen K."/>
            <person name="Lipzen A."/>
            <person name="Lukacs Z."/>
            <person name="Mihaltcheva S."/>
            <person name="Morgado L.N."/>
            <person name="Niskanen T."/>
            <person name="Noordeloos M.E."/>
            <person name="Ohm R.A."/>
            <person name="Ortiz-Santana B."/>
            <person name="Ovrebo C."/>
            <person name="Racz N."/>
            <person name="Riley R."/>
            <person name="Savchenko A."/>
            <person name="Shiryaev A."/>
            <person name="Soop K."/>
            <person name="Spirin V."/>
            <person name="Szebenyi C."/>
            <person name="Tomsovsky M."/>
            <person name="Tulloss R.E."/>
            <person name="Uehling J."/>
            <person name="Grigoriev I.V."/>
            <person name="Vagvolgyi C."/>
            <person name="Papp T."/>
            <person name="Martin F.M."/>
            <person name="Miettinen O."/>
            <person name="Hibbett D.S."/>
            <person name="Nagy L.G."/>
        </authorList>
    </citation>
    <scope>NUCLEOTIDE SEQUENCE [LARGE SCALE GENOMIC DNA]</scope>
    <source>
        <strain evidence="3 4">OMC1185</strain>
    </source>
</reference>
<evidence type="ECO:0000256" key="1">
    <source>
        <dbReference type="SAM" id="SignalP"/>
    </source>
</evidence>
<dbReference type="Pfam" id="PF08881">
    <property type="entry name" value="CVNH"/>
    <property type="match status" value="1"/>
</dbReference>
<sequence length="126" mass="12974">MQLSLTLAVSSLALILQLQATGANFASTCTTGYISGDTFHSSCYNDAGQLVDTSINLNNCVANYDGQLTCVHGNGGYSSTCSGCEIAAGIEYMECYCSNGSGGSPASIVDLGQYALFVFVPPLSAE</sequence>
<dbReference type="Gene3D" id="2.30.60.10">
    <property type="entry name" value="Cyanovirin-N"/>
    <property type="match status" value="1"/>
</dbReference>
<gene>
    <name evidence="3" type="ORF">OE88DRAFT_1736818</name>
</gene>
<dbReference type="AlphaFoldDB" id="A0A5C3MWG1"/>
<dbReference type="Proteomes" id="UP000305948">
    <property type="component" value="Unassembled WGS sequence"/>
</dbReference>
<dbReference type="STRING" id="5364.A0A5C3MWG1"/>
<feature type="signal peptide" evidence="1">
    <location>
        <begin position="1"/>
        <end position="22"/>
    </location>
</feature>
<dbReference type="InterPro" id="IPR036673">
    <property type="entry name" value="Cyanovirin-N_sf"/>
</dbReference>
<dbReference type="InterPro" id="IPR011058">
    <property type="entry name" value="Cyanovirin-N"/>
</dbReference>